<dbReference type="PANTHER" id="PTHR21666:SF289">
    <property type="entry name" value="L-ALA--D-GLU ENDOPEPTIDASE"/>
    <property type="match status" value="1"/>
</dbReference>
<accession>A0A1W1BYE1</accession>
<keyword evidence="2" id="KW-0812">Transmembrane</keyword>
<evidence type="ECO:0000259" key="3">
    <source>
        <dbReference type="Pfam" id="PF01551"/>
    </source>
</evidence>
<feature type="transmembrane region" description="Helical" evidence="2">
    <location>
        <begin position="12"/>
        <end position="30"/>
    </location>
</feature>
<dbReference type="InterPro" id="IPR011055">
    <property type="entry name" value="Dup_hybrid_motif"/>
</dbReference>
<sequence>MTRKKNNSSIGVLLVLILFVAVGLYVYFSATFERVPPQVVLENSNGYWNLKKPLKINISDTSGVKSYKIIMHTKDGDKTLQYEQLLSPKKELLLKVSPPRGFYTMKDKVIKLIVQAQDISKWDFFKGNFTQQEFTLKIDRKRPNVNIVTNSYKISKGGAALVIFKVNDENLKDIYILSNHNKHFKAEPFYKEGYYIALLAWPVADSAKAYVPLYLKNKTYRVSKIKLSDKFLDGKIVQLSDEFEETQGVTNRLERFKIINEDIRAKNEKLIHKITSKVPTEMISDFKMRRMYPLKNGAVVAHFGDHRKYYYHGKFISEAYHLGLDLASHAMAPIKTQNGGVVVFADFNGLYGNMLALSHGLGLYTIYGHCSSFDVTKGEDVPPNSKIASTGKTGYAMGDHLHFGVLVQGIEVRPQEWMDKHWIKLNISDIIKNAKKIIDQQ</sequence>
<dbReference type="AlphaFoldDB" id="A0A1W1BYE1"/>
<proteinExistence type="predicted"/>
<reference evidence="4" key="1">
    <citation type="submission" date="2016-10" db="EMBL/GenBank/DDBJ databases">
        <authorList>
            <person name="de Groot N.N."/>
        </authorList>
    </citation>
    <scope>NUCLEOTIDE SEQUENCE</scope>
</reference>
<dbReference type="Gene3D" id="2.70.70.10">
    <property type="entry name" value="Glucose Permease (Domain IIA)"/>
    <property type="match status" value="1"/>
</dbReference>
<feature type="domain" description="M23ase beta-sheet core" evidence="3">
    <location>
        <begin position="320"/>
        <end position="414"/>
    </location>
</feature>
<evidence type="ECO:0000313" key="4">
    <source>
        <dbReference type="EMBL" id="SFV58523.1"/>
    </source>
</evidence>
<dbReference type="InterPro" id="IPR050570">
    <property type="entry name" value="Cell_wall_metabolism_enzyme"/>
</dbReference>
<evidence type="ECO:0000256" key="1">
    <source>
        <dbReference type="ARBA" id="ARBA00022729"/>
    </source>
</evidence>
<evidence type="ECO:0000256" key="2">
    <source>
        <dbReference type="SAM" id="Phobius"/>
    </source>
</evidence>
<dbReference type="EMBL" id="FPHK01000032">
    <property type="protein sequence ID" value="SFV58523.1"/>
    <property type="molecule type" value="Genomic_DNA"/>
</dbReference>
<keyword evidence="2" id="KW-0472">Membrane</keyword>
<gene>
    <name evidence="4" type="ORF">MNB_SM-6-18</name>
</gene>
<keyword evidence="2" id="KW-1133">Transmembrane helix</keyword>
<dbReference type="SUPFAM" id="SSF51261">
    <property type="entry name" value="Duplicated hybrid motif"/>
    <property type="match status" value="1"/>
</dbReference>
<dbReference type="CDD" id="cd12797">
    <property type="entry name" value="M23_peptidase"/>
    <property type="match status" value="1"/>
</dbReference>
<dbReference type="GO" id="GO:0004222">
    <property type="term" value="F:metalloendopeptidase activity"/>
    <property type="evidence" value="ECO:0007669"/>
    <property type="project" value="TreeGrafter"/>
</dbReference>
<dbReference type="PANTHER" id="PTHR21666">
    <property type="entry name" value="PEPTIDASE-RELATED"/>
    <property type="match status" value="1"/>
</dbReference>
<dbReference type="InterPro" id="IPR016047">
    <property type="entry name" value="M23ase_b-sheet_dom"/>
</dbReference>
<name>A0A1W1BYE1_9ZZZZ</name>
<dbReference type="Pfam" id="PF01551">
    <property type="entry name" value="Peptidase_M23"/>
    <property type="match status" value="1"/>
</dbReference>
<organism evidence="4">
    <name type="scientific">hydrothermal vent metagenome</name>
    <dbReference type="NCBI Taxonomy" id="652676"/>
    <lineage>
        <taxon>unclassified sequences</taxon>
        <taxon>metagenomes</taxon>
        <taxon>ecological metagenomes</taxon>
    </lineage>
</organism>
<keyword evidence="1" id="KW-0732">Signal</keyword>
<protein>
    <submittedName>
        <fullName evidence="4">Peptidase, M23/M37 family</fullName>
    </submittedName>
</protein>